<dbReference type="AlphaFoldDB" id="A0A9P6J3M9"/>
<feature type="chain" id="PRO_5040509745" description="Dystroglycan-type cadherin-like domain-containing protein" evidence="3">
    <location>
        <begin position="32"/>
        <end position="722"/>
    </location>
</feature>
<feature type="compositionally biased region" description="Basic and acidic residues" evidence="1">
    <location>
        <begin position="602"/>
        <end position="617"/>
    </location>
</feature>
<dbReference type="Pfam" id="PF05345">
    <property type="entry name" value="He_PIG"/>
    <property type="match status" value="1"/>
</dbReference>
<feature type="compositionally biased region" description="Polar residues" evidence="1">
    <location>
        <begin position="698"/>
        <end position="709"/>
    </location>
</feature>
<comment type="caution">
    <text evidence="4">The sequence shown here is derived from an EMBL/GenBank/DDBJ whole genome shotgun (WGS) entry which is preliminary data.</text>
</comment>
<feature type="transmembrane region" description="Helical" evidence="2">
    <location>
        <begin position="544"/>
        <end position="565"/>
    </location>
</feature>
<feature type="compositionally biased region" description="Basic and acidic residues" evidence="1">
    <location>
        <begin position="633"/>
        <end position="657"/>
    </location>
</feature>
<feature type="region of interest" description="Disordered" evidence="1">
    <location>
        <begin position="518"/>
        <end position="538"/>
    </location>
</feature>
<dbReference type="SUPFAM" id="SSF49313">
    <property type="entry name" value="Cadherin-like"/>
    <property type="match status" value="2"/>
</dbReference>
<dbReference type="InterPro" id="IPR013783">
    <property type="entry name" value="Ig-like_fold"/>
</dbReference>
<dbReference type="GO" id="GO:0016020">
    <property type="term" value="C:membrane"/>
    <property type="evidence" value="ECO:0007669"/>
    <property type="project" value="InterPro"/>
</dbReference>
<evidence type="ECO:0008006" key="6">
    <source>
        <dbReference type="Google" id="ProtNLM"/>
    </source>
</evidence>
<evidence type="ECO:0000256" key="1">
    <source>
        <dbReference type="SAM" id="MobiDB-lite"/>
    </source>
</evidence>
<feature type="compositionally biased region" description="Low complexity" evidence="1">
    <location>
        <begin position="518"/>
        <end position="527"/>
    </location>
</feature>
<dbReference type="Proteomes" id="UP000738359">
    <property type="component" value="Unassembled WGS sequence"/>
</dbReference>
<feature type="signal peptide" evidence="3">
    <location>
        <begin position="1"/>
        <end position="31"/>
    </location>
</feature>
<evidence type="ECO:0000313" key="5">
    <source>
        <dbReference type="Proteomes" id="UP000738359"/>
    </source>
</evidence>
<keyword evidence="2" id="KW-1133">Transmembrane helix</keyword>
<dbReference type="Gene3D" id="2.60.40.10">
    <property type="entry name" value="Immunoglobulins"/>
    <property type="match status" value="2"/>
</dbReference>
<feature type="region of interest" description="Disordered" evidence="1">
    <location>
        <begin position="580"/>
        <end position="672"/>
    </location>
</feature>
<reference evidence="4" key="1">
    <citation type="journal article" date="2020" name="Fungal Divers.">
        <title>Resolving the Mortierellaceae phylogeny through synthesis of multi-gene phylogenetics and phylogenomics.</title>
        <authorList>
            <person name="Vandepol N."/>
            <person name="Liber J."/>
            <person name="Desiro A."/>
            <person name="Na H."/>
            <person name="Kennedy M."/>
            <person name="Barry K."/>
            <person name="Grigoriev I.V."/>
            <person name="Miller A.N."/>
            <person name="O'Donnell K."/>
            <person name="Stajich J.E."/>
            <person name="Bonito G."/>
        </authorList>
    </citation>
    <scope>NUCLEOTIDE SEQUENCE</scope>
    <source>
        <strain evidence="4">CK1249</strain>
    </source>
</reference>
<feature type="region of interest" description="Disordered" evidence="1">
    <location>
        <begin position="687"/>
        <end position="710"/>
    </location>
</feature>
<organism evidence="4 5">
    <name type="scientific">Mortierella alpina</name>
    <name type="common">Oleaginous fungus</name>
    <name type="synonym">Mortierella renispora</name>
    <dbReference type="NCBI Taxonomy" id="64518"/>
    <lineage>
        <taxon>Eukaryota</taxon>
        <taxon>Fungi</taxon>
        <taxon>Fungi incertae sedis</taxon>
        <taxon>Mucoromycota</taxon>
        <taxon>Mortierellomycotina</taxon>
        <taxon>Mortierellomycetes</taxon>
        <taxon>Mortierellales</taxon>
        <taxon>Mortierellaceae</taxon>
        <taxon>Mortierella</taxon>
    </lineage>
</organism>
<dbReference type="OrthoDB" id="41532at2759"/>
<evidence type="ECO:0000256" key="3">
    <source>
        <dbReference type="SAM" id="SignalP"/>
    </source>
</evidence>
<dbReference type="GO" id="GO:0005509">
    <property type="term" value="F:calcium ion binding"/>
    <property type="evidence" value="ECO:0007669"/>
    <property type="project" value="InterPro"/>
</dbReference>
<proteinExistence type="predicted"/>
<evidence type="ECO:0000313" key="4">
    <source>
        <dbReference type="EMBL" id="KAF9961043.1"/>
    </source>
</evidence>
<evidence type="ECO:0000256" key="2">
    <source>
        <dbReference type="SAM" id="Phobius"/>
    </source>
</evidence>
<keyword evidence="2" id="KW-0472">Membrane</keyword>
<keyword evidence="5" id="KW-1185">Reference proteome</keyword>
<keyword evidence="2" id="KW-0812">Transmembrane</keyword>
<dbReference type="EMBL" id="JAAAHY010000599">
    <property type="protein sequence ID" value="KAF9961043.1"/>
    <property type="molecule type" value="Genomic_DNA"/>
</dbReference>
<keyword evidence="3" id="KW-0732">Signal</keyword>
<name>A0A9P6J3M9_MORAP</name>
<dbReference type="InterPro" id="IPR015919">
    <property type="entry name" value="Cadherin-like_sf"/>
</dbReference>
<protein>
    <recommendedName>
        <fullName evidence="6">Dystroglycan-type cadherin-like domain-containing protein</fullName>
    </recommendedName>
</protein>
<sequence>MILRPPRRQSVPTWQSALLLAIFLLPTMSQSAPPSDHASLYRRQSTEMPQEGAILPNATSNALSTLEPLADAFVWEGQHQEMRIQLDARTFERTSSMTRGQTASAGSITYHALLANATTLPSWITFDNTQLLISGVPPLGTYNRSTTLTVRVEASSVPGSVEATHELTIRVLKHSLALSTSPRRACSSAALYALSSDPSQDNSWQEYLPDINLDSEQRTVNLTLSMDLFLIDGCTQPAGLGSPRASDDSAIVSNIVNSTGSTVGVPNGQSHDPPTLVNLTVALSAETMQALGRTDSSLPEWLVFDEKQGTLKGIVPLDVPARMVLELDITDSFGSTTSFRLQMFSHPVVVPLFVFTHPVPDLWIKSNEAFDLHPLTAINNDPAWLPIESRFYFQPVHPTDVAPMLQQLQTGALPGDIQDHAASSSLAGTLGNNSTNNSPSACTYKDLWGNEEHNGQQAPFLSWFNQTSFVTRQPPSSNATLALQGLIPCDIVVQVRWIARNAIGQWAATEFMVWASQSGPPTSGGSPHHTDADSTTRKPSAGSLAIKIVVALAVAVPLSLALWFLASRYFWLCNRDRQQDDDKLGTPDDLEQGQRSRVSSGVDHEDGTWEPRRDRRGPPTVDMAVSGELGYRSSHEDDPSVGHHDSYSDKYVAEHGPPRARSNASEGEGSGSGKRLSFLGWFFRQKQASVPGSDREGSTASVSVTSKRGQNFVLIEIDERPN</sequence>
<accession>A0A9P6J3M9</accession>
<gene>
    <name evidence="4" type="ORF">BGZ70_008380</name>
</gene>